<dbReference type="AlphaFoldDB" id="A0A183UZM0"/>
<dbReference type="InterPro" id="IPR019421">
    <property type="entry name" value="7TM_GPCR_serpentine_rcpt_Srd"/>
</dbReference>
<keyword evidence="3" id="KW-1185">Reference proteome</keyword>
<keyword evidence="1" id="KW-0472">Membrane</keyword>
<evidence type="ECO:0000313" key="4">
    <source>
        <dbReference type="WBParaSite" id="TCNE_0001394001-mRNA-1"/>
    </source>
</evidence>
<dbReference type="SUPFAM" id="SSF81321">
    <property type="entry name" value="Family A G protein-coupled receptor-like"/>
    <property type="match status" value="1"/>
</dbReference>
<organism evidence="3 4">
    <name type="scientific">Toxocara canis</name>
    <name type="common">Canine roundworm</name>
    <dbReference type="NCBI Taxonomy" id="6265"/>
    <lineage>
        <taxon>Eukaryota</taxon>
        <taxon>Metazoa</taxon>
        <taxon>Ecdysozoa</taxon>
        <taxon>Nematoda</taxon>
        <taxon>Chromadorea</taxon>
        <taxon>Rhabditida</taxon>
        <taxon>Spirurina</taxon>
        <taxon>Ascaridomorpha</taxon>
        <taxon>Ascaridoidea</taxon>
        <taxon>Toxocaridae</taxon>
        <taxon>Toxocara</taxon>
    </lineage>
</organism>
<evidence type="ECO:0000256" key="1">
    <source>
        <dbReference type="SAM" id="Phobius"/>
    </source>
</evidence>
<keyword evidence="1" id="KW-0812">Transmembrane</keyword>
<reference evidence="4" key="1">
    <citation type="submission" date="2016-06" db="UniProtKB">
        <authorList>
            <consortium name="WormBaseParasite"/>
        </authorList>
    </citation>
    <scope>IDENTIFICATION</scope>
</reference>
<reference evidence="2 3" key="2">
    <citation type="submission" date="2018-11" db="EMBL/GenBank/DDBJ databases">
        <authorList>
            <consortium name="Pathogen Informatics"/>
        </authorList>
    </citation>
    <scope>NUCLEOTIDE SEQUENCE [LARGE SCALE GENOMIC DNA]</scope>
</reference>
<feature type="transmembrane region" description="Helical" evidence="1">
    <location>
        <begin position="43"/>
        <end position="70"/>
    </location>
</feature>
<keyword evidence="1" id="KW-1133">Transmembrane helix</keyword>
<feature type="transmembrane region" description="Helical" evidence="1">
    <location>
        <begin position="12"/>
        <end position="31"/>
    </location>
</feature>
<dbReference type="WBParaSite" id="TCNE_0001394001-mRNA-1">
    <property type="protein sequence ID" value="TCNE_0001394001-mRNA-1"/>
    <property type="gene ID" value="TCNE_0001394001"/>
</dbReference>
<feature type="transmembrane region" description="Helical" evidence="1">
    <location>
        <begin position="90"/>
        <end position="115"/>
    </location>
</feature>
<accession>A0A183UZM0</accession>
<dbReference type="Pfam" id="PF10317">
    <property type="entry name" value="7TM_GPCR_Srd"/>
    <property type="match status" value="1"/>
</dbReference>
<feature type="transmembrane region" description="Helical" evidence="1">
    <location>
        <begin position="127"/>
        <end position="153"/>
    </location>
</feature>
<dbReference type="PANTHER" id="PTHR22943">
    <property type="entry name" value="7-TRANSMEMBRANE DOMAIN RECEPTOR C.ELEGANS"/>
    <property type="match status" value="1"/>
</dbReference>
<dbReference type="PANTHER" id="PTHR22943:SF248">
    <property type="entry name" value="SEVEN TM RECEPTOR"/>
    <property type="match status" value="1"/>
</dbReference>
<feature type="transmembrane region" description="Helical" evidence="1">
    <location>
        <begin position="268"/>
        <end position="288"/>
    </location>
</feature>
<proteinExistence type="predicted"/>
<dbReference type="EMBL" id="UYWY01021973">
    <property type="protein sequence ID" value="VDM45261.1"/>
    <property type="molecule type" value="Genomic_DNA"/>
</dbReference>
<name>A0A183UZM0_TOXCA</name>
<sequence length="331" mass="36949">MTAISVILTVNTHLTSVLCIVPNSLVIYFILTTSHTEIYAFRWILAVQSVLEVLTCVNLSLLDLGVLQYTKAVYFVEKGIWSLLHGSSPLIGWMLMTFLFVNNNFFVLFLFTFRYAYICNNYFLKRLFTIPGAFLVIGVVVMISVATGVASAFNATVDHYPEFDDIFEQNDLTVMTFNKHPTGVGIAIAMVLGGIIVGTYCVVFFTSTRIVRITKAAAVSEKTRRIQRQLTTVMLLQALLPFFFVTLPLALLFIFAVTPINLGEYASIVSVLFNWEPCAHPFIALYFVQPFRKRISRFLSVATLRHLVCGNGFGSGVTTVKPAPWTLSSIS</sequence>
<feature type="transmembrane region" description="Helical" evidence="1">
    <location>
        <begin position="233"/>
        <end position="256"/>
    </location>
</feature>
<dbReference type="Proteomes" id="UP000050794">
    <property type="component" value="Unassembled WGS sequence"/>
</dbReference>
<dbReference type="Gene3D" id="1.20.1070.10">
    <property type="entry name" value="Rhodopsin 7-helix transmembrane proteins"/>
    <property type="match status" value="1"/>
</dbReference>
<gene>
    <name evidence="2" type="ORF">TCNE_LOCUS13940</name>
</gene>
<evidence type="ECO:0000313" key="2">
    <source>
        <dbReference type="EMBL" id="VDM45261.1"/>
    </source>
</evidence>
<protein>
    <submittedName>
        <fullName evidence="4">G protein-coupled receptor</fullName>
    </submittedName>
</protein>
<feature type="transmembrane region" description="Helical" evidence="1">
    <location>
        <begin position="184"/>
        <end position="205"/>
    </location>
</feature>
<evidence type="ECO:0000313" key="3">
    <source>
        <dbReference type="Proteomes" id="UP000050794"/>
    </source>
</evidence>